<organism evidence="2 3">
    <name type="scientific">Rhizobium glycinendophyticum</name>
    <dbReference type="NCBI Taxonomy" id="2589807"/>
    <lineage>
        <taxon>Bacteria</taxon>
        <taxon>Pseudomonadati</taxon>
        <taxon>Pseudomonadota</taxon>
        <taxon>Alphaproteobacteria</taxon>
        <taxon>Hyphomicrobiales</taxon>
        <taxon>Rhizobiaceae</taxon>
        <taxon>Rhizobium/Agrobacterium group</taxon>
        <taxon>Rhizobium</taxon>
    </lineage>
</organism>
<dbReference type="Proteomes" id="UP000316429">
    <property type="component" value="Unassembled WGS sequence"/>
</dbReference>
<sequence>MTMIFDQTTPLAGLSPASLLRAASAERLLLLALGFQIALAVPSLIAFGIDDRLLNGISVWIKPLKFQLSLVVMMATLLWLLPLIDARTLASRGIWLAAFTAAATAIGEIAYITLQAARGRASHFNNSTPIEATMYGIMGIGAALLVLSALVIGIYLLTRPSPFAPTGLRLGGGWGLILGAILTLITAFALGSGQIGGPGHWVGGVRTDVGGLPLFGWSQTGGDLRVPHFFATHIMQALPILGFVLDRYLPGQVRIGIAAGVLASFAVVTATFVQAVRAMPFL</sequence>
<keyword evidence="3" id="KW-1185">Reference proteome</keyword>
<feature type="transmembrane region" description="Helical" evidence="1">
    <location>
        <begin position="257"/>
        <end position="276"/>
    </location>
</feature>
<evidence type="ECO:0000313" key="2">
    <source>
        <dbReference type="EMBL" id="TPP10636.1"/>
    </source>
</evidence>
<gene>
    <name evidence="2" type="ORF">FJQ55_07260</name>
</gene>
<feature type="transmembrane region" description="Helical" evidence="1">
    <location>
        <begin position="226"/>
        <end position="245"/>
    </location>
</feature>
<proteinExistence type="predicted"/>
<reference evidence="2 3" key="1">
    <citation type="submission" date="2019-06" db="EMBL/GenBank/DDBJ databases">
        <title>Rhizobium sp. CL12 isolated from roots of soybean.</title>
        <authorList>
            <person name="Wang C."/>
        </authorList>
    </citation>
    <scope>NUCLEOTIDE SEQUENCE [LARGE SCALE GENOMIC DNA]</scope>
    <source>
        <strain evidence="2 3">CL12</strain>
    </source>
</reference>
<evidence type="ECO:0000313" key="3">
    <source>
        <dbReference type="Proteomes" id="UP000316429"/>
    </source>
</evidence>
<feature type="transmembrane region" description="Helical" evidence="1">
    <location>
        <begin position="134"/>
        <end position="158"/>
    </location>
</feature>
<dbReference type="EMBL" id="VFYP01000001">
    <property type="protein sequence ID" value="TPP10636.1"/>
    <property type="molecule type" value="Genomic_DNA"/>
</dbReference>
<protein>
    <submittedName>
        <fullName evidence="2">Uncharacterized protein</fullName>
    </submittedName>
</protein>
<dbReference type="AlphaFoldDB" id="A0A504UNR6"/>
<keyword evidence="1" id="KW-0472">Membrane</keyword>
<keyword evidence="1" id="KW-0812">Transmembrane</keyword>
<feature type="transmembrane region" description="Helical" evidence="1">
    <location>
        <begin position="64"/>
        <end position="81"/>
    </location>
</feature>
<name>A0A504UNR6_9HYPH</name>
<dbReference type="OrthoDB" id="343560at2"/>
<evidence type="ECO:0000256" key="1">
    <source>
        <dbReference type="SAM" id="Phobius"/>
    </source>
</evidence>
<feature type="transmembrane region" description="Helical" evidence="1">
    <location>
        <begin position="28"/>
        <end position="49"/>
    </location>
</feature>
<feature type="transmembrane region" description="Helical" evidence="1">
    <location>
        <begin position="170"/>
        <end position="191"/>
    </location>
</feature>
<keyword evidence="1" id="KW-1133">Transmembrane helix</keyword>
<dbReference type="RefSeq" id="WP_140826969.1">
    <property type="nucleotide sequence ID" value="NZ_VFYP01000001.1"/>
</dbReference>
<accession>A0A504UNR6</accession>
<feature type="transmembrane region" description="Helical" evidence="1">
    <location>
        <begin position="93"/>
        <end position="114"/>
    </location>
</feature>
<comment type="caution">
    <text evidence="2">The sequence shown here is derived from an EMBL/GenBank/DDBJ whole genome shotgun (WGS) entry which is preliminary data.</text>
</comment>